<dbReference type="PROSITE" id="PS51186">
    <property type="entry name" value="GNAT"/>
    <property type="match status" value="1"/>
</dbReference>
<keyword evidence="2" id="KW-0012">Acyltransferase</keyword>
<dbReference type="RefSeq" id="WP_179771266.1">
    <property type="nucleotide sequence ID" value="NZ_JACCFK010000001.1"/>
</dbReference>
<evidence type="ECO:0000256" key="1">
    <source>
        <dbReference type="ARBA" id="ARBA00022679"/>
    </source>
</evidence>
<accession>A0A853AVX4</accession>
<dbReference type="Pfam" id="PF13508">
    <property type="entry name" value="Acetyltransf_7"/>
    <property type="match status" value="1"/>
</dbReference>
<dbReference type="PANTHER" id="PTHR43877">
    <property type="entry name" value="AMINOALKYLPHOSPHONATE N-ACETYLTRANSFERASE-RELATED-RELATED"/>
    <property type="match status" value="1"/>
</dbReference>
<keyword evidence="4" id="KW-0689">Ribosomal protein</keyword>
<keyword evidence="5" id="KW-1185">Reference proteome</keyword>
<dbReference type="InterPro" id="IPR050832">
    <property type="entry name" value="Bact_Acetyltransf"/>
</dbReference>
<protein>
    <submittedName>
        <fullName evidence="4">Ribosomal protein S18 acetylase RimI-like enzyme</fullName>
    </submittedName>
</protein>
<name>A0A853AVX4_9PSEU</name>
<organism evidence="4 5">
    <name type="scientific">Amycolatopsis endophytica</name>
    <dbReference type="NCBI Taxonomy" id="860233"/>
    <lineage>
        <taxon>Bacteria</taxon>
        <taxon>Bacillati</taxon>
        <taxon>Actinomycetota</taxon>
        <taxon>Actinomycetes</taxon>
        <taxon>Pseudonocardiales</taxon>
        <taxon>Pseudonocardiaceae</taxon>
        <taxon>Amycolatopsis</taxon>
    </lineage>
</organism>
<dbReference type="InterPro" id="IPR016181">
    <property type="entry name" value="Acyl_CoA_acyltransferase"/>
</dbReference>
<dbReference type="InterPro" id="IPR000182">
    <property type="entry name" value="GNAT_dom"/>
</dbReference>
<reference evidence="4 5" key="1">
    <citation type="submission" date="2020-07" db="EMBL/GenBank/DDBJ databases">
        <title>Sequencing the genomes of 1000 actinobacteria strains.</title>
        <authorList>
            <person name="Klenk H.-P."/>
        </authorList>
    </citation>
    <scope>NUCLEOTIDE SEQUENCE [LARGE SCALE GENOMIC DNA]</scope>
    <source>
        <strain evidence="4 5">DSM 104006</strain>
    </source>
</reference>
<dbReference type="GO" id="GO:0005840">
    <property type="term" value="C:ribosome"/>
    <property type="evidence" value="ECO:0007669"/>
    <property type="project" value="UniProtKB-KW"/>
</dbReference>
<keyword evidence="1" id="KW-0808">Transferase</keyword>
<feature type="domain" description="N-acetyltransferase" evidence="3">
    <location>
        <begin position="6"/>
        <end position="152"/>
    </location>
</feature>
<dbReference type="PANTHER" id="PTHR43877:SF2">
    <property type="entry name" value="AMINOALKYLPHOSPHONATE N-ACETYLTRANSFERASE-RELATED"/>
    <property type="match status" value="1"/>
</dbReference>
<evidence type="ECO:0000313" key="5">
    <source>
        <dbReference type="Proteomes" id="UP000549616"/>
    </source>
</evidence>
<dbReference type="CDD" id="cd04301">
    <property type="entry name" value="NAT_SF"/>
    <property type="match status" value="1"/>
</dbReference>
<evidence type="ECO:0000259" key="3">
    <source>
        <dbReference type="PROSITE" id="PS51186"/>
    </source>
</evidence>
<keyword evidence="4" id="KW-0687">Ribonucleoprotein</keyword>
<dbReference type="GO" id="GO:0016747">
    <property type="term" value="F:acyltransferase activity, transferring groups other than amino-acyl groups"/>
    <property type="evidence" value="ECO:0007669"/>
    <property type="project" value="InterPro"/>
</dbReference>
<sequence length="152" mass="17414">MPGHKYLFRRATAEDADVIRELVHAAYAKWVNLIRREPLPTRTDYDQAVVAHQIDLLYDDDHLVALIEMIPAVDHLLIENVAVRPSVQGAGYGRLLMRHADLLAQSMALRGVCLYTNAKFTENIRFYRRLGFRVDREEPFLDGSLVHMSKAV</sequence>
<dbReference type="SUPFAM" id="SSF55729">
    <property type="entry name" value="Acyl-CoA N-acyltransferases (Nat)"/>
    <property type="match status" value="1"/>
</dbReference>
<dbReference type="Gene3D" id="3.40.630.30">
    <property type="match status" value="1"/>
</dbReference>
<evidence type="ECO:0000256" key="2">
    <source>
        <dbReference type="ARBA" id="ARBA00023315"/>
    </source>
</evidence>
<dbReference type="EMBL" id="JACCFK010000001">
    <property type="protein sequence ID" value="NYI86786.1"/>
    <property type="molecule type" value="Genomic_DNA"/>
</dbReference>
<dbReference type="Proteomes" id="UP000549616">
    <property type="component" value="Unassembled WGS sequence"/>
</dbReference>
<dbReference type="AlphaFoldDB" id="A0A853AVX4"/>
<proteinExistence type="predicted"/>
<gene>
    <name evidence="4" type="ORF">HNR02_000109</name>
</gene>
<comment type="caution">
    <text evidence="4">The sequence shown here is derived from an EMBL/GenBank/DDBJ whole genome shotgun (WGS) entry which is preliminary data.</text>
</comment>
<evidence type="ECO:0000313" key="4">
    <source>
        <dbReference type="EMBL" id="NYI86786.1"/>
    </source>
</evidence>